<reference evidence="2 3" key="1">
    <citation type="submission" date="2024-04" db="EMBL/GenBank/DDBJ databases">
        <title>Novel Shewanella species isolated from Baltic Sea sediments.</title>
        <authorList>
            <person name="Martin-Rodriguez A.J."/>
            <person name="Fernandez-Juarez V."/>
            <person name="Valeriano V.D."/>
            <person name="Mihindukulasooriya I."/>
            <person name="Ceresnova L."/>
            <person name="Joffre E."/>
            <person name="Jensie-Markopoulos S."/>
            <person name="Moore E.R.B."/>
            <person name="Sjoling A."/>
        </authorList>
    </citation>
    <scope>NUCLEOTIDE SEQUENCE [LARGE SCALE GENOMIC DNA]</scope>
    <source>
        <strain evidence="2 3">VAX-SP0-0CM-1</strain>
    </source>
</reference>
<dbReference type="EMBL" id="JBCHKU010000042">
    <property type="protein sequence ID" value="MEM6250994.1"/>
    <property type="molecule type" value="Genomic_DNA"/>
</dbReference>
<accession>A0ABU9UXM3</accession>
<gene>
    <name evidence="2" type="ORF">AAGS29_20580</name>
</gene>
<dbReference type="InterPro" id="IPR029464">
    <property type="entry name" value="HSDR_N"/>
</dbReference>
<dbReference type="InterPro" id="IPR027417">
    <property type="entry name" value="P-loop_NTPase"/>
</dbReference>
<keyword evidence="3" id="KW-1185">Reference proteome</keyword>
<dbReference type="RefSeq" id="WP_342902513.1">
    <property type="nucleotide sequence ID" value="NZ_JBCHKU010000042.1"/>
</dbReference>
<dbReference type="Proteomes" id="UP001489333">
    <property type="component" value="Unassembled WGS sequence"/>
</dbReference>
<dbReference type="Pfam" id="PF13588">
    <property type="entry name" value="HSDR_N_2"/>
    <property type="match status" value="1"/>
</dbReference>
<proteinExistence type="predicted"/>
<feature type="domain" description="Type I restriction enzyme R protein N-terminal" evidence="1">
    <location>
        <begin position="54"/>
        <end position="120"/>
    </location>
</feature>
<evidence type="ECO:0000313" key="3">
    <source>
        <dbReference type="Proteomes" id="UP001489333"/>
    </source>
</evidence>
<dbReference type="Gene3D" id="3.40.50.300">
    <property type="entry name" value="P-loop containing nucleotide triphosphate hydrolases"/>
    <property type="match status" value="1"/>
</dbReference>
<sequence>MGNSSISEAQYEAQMRAAITHAFPWLPSDGITHQDSFSFKFGHSDITVNGKPQSSARARLDILVKYKNTPLAIFELKKPDIKITDDDIEQGLSYARVHHPRPPLVVVSNSKDVRILETETGERWCPTEKSEAAVFSLLEQSSRLAQDDLKNAVNILLGRSQNVWTQVVKQITNQNIDERSGKWNEVLVPFVNQLLIPRELTLEALNLLEKGNRLITIEGEPLSGKSNVLREIVELGSKKENTEFLYINADTDISLFSTLSDILTHSLDWNISPGEASNWLMKLSKTTEKNLVLLIDSVSVDSETIRKEVEALTSEKYGKGLQIIIAIDDTVADQLCLSRNRRAVSAIGNRANRLKLTPLNDKEFSNALNYLSNMRLLFSKGSEFNDELRQPWILKTIIANVMTSEKYKEGELFAVISPIVGLELLHFSRRQFDSSQTPFSLYRELAKGVLEEQQDSDRAYQLQLEQLNAFIIRRNTALKYISSQELAEMSSNGLIREKRSESGENCYVIRLPELMANELSRLIASHLAKCKENYCESVKWLLNVSSGIPLGNIIAADSISYLGRKGGLNLDFIDELLKLSPSKQTIPSGTKFAASWNNLGVVDFTFIDNGHISIEMDNHRKIVDVDPDDIPAVYDNISPYMILSYLSGQKIVIENDKQTSPQRIDPILLTQVGSATVPLFKMSTTLNRNSFHHHELDDGTFILCSSNGIVEPITWSLMSFFIKEYRGLANEFIEKSITHRNTALMSRVYTALTESLNSADEEYSNWAKNMLARSVKPALSACFNS</sequence>
<organism evidence="2 3">
    <name type="scientific">Shewanella vaxholmensis</name>
    <dbReference type="NCBI Taxonomy" id="3063535"/>
    <lineage>
        <taxon>Bacteria</taxon>
        <taxon>Pseudomonadati</taxon>
        <taxon>Pseudomonadota</taxon>
        <taxon>Gammaproteobacteria</taxon>
        <taxon>Alteromonadales</taxon>
        <taxon>Shewanellaceae</taxon>
        <taxon>Shewanella</taxon>
    </lineage>
</organism>
<evidence type="ECO:0000259" key="1">
    <source>
        <dbReference type="Pfam" id="PF13588"/>
    </source>
</evidence>
<dbReference type="SUPFAM" id="SSF52540">
    <property type="entry name" value="P-loop containing nucleoside triphosphate hydrolases"/>
    <property type="match status" value="1"/>
</dbReference>
<name>A0ABU9UXM3_9GAMM</name>
<evidence type="ECO:0000313" key="2">
    <source>
        <dbReference type="EMBL" id="MEM6250994.1"/>
    </source>
</evidence>
<protein>
    <submittedName>
        <fullName evidence="2">Type I restriction enzyme HsdR N-terminal domain-containing protein</fullName>
    </submittedName>
</protein>
<comment type="caution">
    <text evidence="2">The sequence shown here is derived from an EMBL/GenBank/DDBJ whole genome shotgun (WGS) entry which is preliminary data.</text>
</comment>